<keyword evidence="2" id="KW-0472">Membrane</keyword>
<protein>
    <submittedName>
        <fullName evidence="3">Uncharacterized protein</fullName>
    </submittedName>
</protein>
<evidence type="ECO:0000313" key="3">
    <source>
        <dbReference type="EMBL" id="TWW72621.1"/>
    </source>
</evidence>
<gene>
    <name evidence="3" type="ORF">D4764_15G0000150</name>
</gene>
<reference evidence="3 4" key="1">
    <citation type="submission" date="2019-04" db="EMBL/GenBank/DDBJ databases">
        <title>Chromosome genome assembly for Takifugu flavidus.</title>
        <authorList>
            <person name="Xiao S."/>
        </authorList>
    </citation>
    <scope>NUCLEOTIDE SEQUENCE [LARGE SCALE GENOMIC DNA]</scope>
    <source>
        <strain evidence="3">HTHZ2018</strain>
        <tissue evidence="3">Muscle</tissue>
    </source>
</reference>
<evidence type="ECO:0000313" key="4">
    <source>
        <dbReference type="Proteomes" id="UP000324091"/>
    </source>
</evidence>
<accession>A0A5C6P1J2</accession>
<keyword evidence="2" id="KW-1133">Transmembrane helix</keyword>
<organism evidence="3 4">
    <name type="scientific">Takifugu flavidus</name>
    <name type="common">sansaifugu</name>
    <dbReference type="NCBI Taxonomy" id="433684"/>
    <lineage>
        <taxon>Eukaryota</taxon>
        <taxon>Metazoa</taxon>
        <taxon>Chordata</taxon>
        <taxon>Craniata</taxon>
        <taxon>Vertebrata</taxon>
        <taxon>Euteleostomi</taxon>
        <taxon>Actinopterygii</taxon>
        <taxon>Neopterygii</taxon>
        <taxon>Teleostei</taxon>
        <taxon>Neoteleostei</taxon>
        <taxon>Acanthomorphata</taxon>
        <taxon>Eupercaria</taxon>
        <taxon>Tetraodontiformes</taxon>
        <taxon>Tetradontoidea</taxon>
        <taxon>Tetraodontidae</taxon>
        <taxon>Takifugu</taxon>
    </lineage>
</organism>
<comment type="caution">
    <text evidence="3">The sequence shown here is derived from an EMBL/GenBank/DDBJ whole genome shotgun (WGS) entry which is preliminary data.</text>
</comment>
<feature type="transmembrane region" description="Helical" evidence="2">
    <location>
        <begin position="52"/>
        <end position="70"/>
    </location>
</feature>
<keyword evidence="2" id="KW-0812">Transmembrane</keyword>
<sequence>MNRQLLLNATHLAVEHRRLLQLFGRKEEEDEGAYFVDYIPPARDAINLPRNVIYVLVGLVMVVIATYAIVGHLIKDLMHDLADWLFGPKMVEDDSEEGSAGADEEWHHLTHKYELKMETEKDGVLPGSHRPSVHPSPPVPLKSAFASSHPGGKRTSAHSVTFTCPQSPQVTSL</sequence>
<dbReference type="Proteomes" id="UP000324091">
    <property type="component" value="Chromosome 15"/>
</dbReference>
<proteinExistence type="predicted"/>
<evidence type="ECO:0000256" key="2">
    <source>
        <dbReference type="SAM" id="Phobius"/>
    </source>
</evidence>
<feature type="compositionally biased region" description="Polar residues" evidence="1">
    <location>
        <begin position="157"/>
        <end position="173"/>
    </location>
</feature>
<dbReference type="EMBL" id="RHFK02000007">
    <property type="protein sequence ID" value="TWW72621.1"/>
    <property type="molecule type" value="Genomic_DNA"/>
</dbReference>
<keyword evidence="4" id="KW-1185">Reference proteome</keyword>
<evidence type="ECO:0000256" key="1">
    <source>
        <dbReference type="SAM" id="MobiDB-lite"/>
    </source>
</evidence>
<name>A0A5C6P1J2_9TELE</name>
<dbReference type="AlphaFoldDB" id="A0A5C6P1J2"/>
<feature type="region of interest" description="Disordered" evidence="1">
    <location>
        <begin position="120"/>
        <end position="173"/>
    </location>
</feature>